<dbReference type="RefSeq" id="XP_052750504.1">
    <property type="nucleotide sequence ID" value="XM_052894544.1"/>
</dbReference>
<evidence type="ECO:0000313" key="3">
    <source>
        <dbReference type="Proteomes" id="UP001652740"/>
    </source>
</evidence>
<dbReference type="Proteomes" id="UP001652740">
    <property type="component" value="Unplaced"/>
</dbReference>
<accession>A0ABM3MH65</accession>
<gene>
    <name evidence="4" type="primary">LOC128200603</name>
</gene>
<feature type="compositionally biased region" description="Acidic residues" evidence="1">
    <location>
        <begin position="107"/>
        <end position="117"/>
    </location>
</feature>
<sequence length="148" mass="16663">MFTTILLFCSLNVLTDANESPLIIKLKPEQVIDIFKSVLSSKYLKELANDIAGKAAQHFLDEMKNKEKQSTSMPRGIKEIKENSAELTVLNEQQAMTLLNDPSPDGDNLETDDTNLSEDEAKKVKARIPVFGMLKINGIYYRRFLGLL</sequence>
<name>A0ABM3MH65_GALME</name>
<evidence type="ECO:0000256" key="1">
    <source>
        <dbReference type="SAM" id="MobiDB-lite"/>
    </source>
</evidence>
<organism evidence="3 4">
    <name type="scientific">Galleria mellonella</name>
    <name type="common">Greater wax moth</name>
    <dbReference type="NCBI Taxonomy" id="7137"/>
    <lineage>
        <taxon>Eukaryota</taxon>
        <taxon>Metazoa</taxon>
        <taxon>Ecdysozoa</taxon>
        <taxon>Arthropoda</taxon>
        <taxon>Hexapoda</taxon>
        <taxon>Insecta</taxon>
        <taxon>Pterygota</taxon>
        <taxon>Neoptera</taxon>
        <taxon>Endopterygota</taxon>
        <taxon>Lepidoptera</taxon>
        <taxon>Glossata</taxon>
        <taxon>Ditrysia</taxon>
        <taxon>Pyraloidea</taxon>
        <taxon>Pyralidae</taxon>
        <taxon>Galleriinae</taxon>
        <taxon>Galleria</taxon>
    </lineage>
</organism>
<evidence type="ECO:0000313" key="4">
    <source>
        <dbReference type="RefSeq" id="XP_052750504.1"/>
    </source>
</evidence>
<protein>
    <submittedName>
        <fullName evidence="4">Uncharacterized protein LOC128200603</fullName>
    </submittedName>
</protein>
<keyword evidence="2" id="KW-0732">Signal</keyword>
<feature type="region of interest" description="Disordered" evidence="1">
    <location>
        <begin position="98"/>
        <end position="117"/>
    </location>
</feature>
<feature type="signal peptide" evidence="2">
    <location>
        <begin position="1"/>
        <end position="17"/>
    </location>
</feature>
<proteinExistence type="predicted"/>
<reference evidence="4" key="1">
    <citation type="submission" date="2025-08" db="UniProtKB">
        <authorList>
            <consortium name="RefSeq"/>
        </authorList>
    </citation>
    <scope>IDENTIFICATION</scope>
    <source>
        <tissue evidence="4">Whole larvae</tissue>
    </source>
</reference>
<feature type="chain" id="PRO_5046885896" evidence="2">
    <location>
        <begin position="18"/>
        <end position="148"/>
    </location>
</feature>
<evidence type="ECO:0000256" key="2">
    <source>
        <dbReference type="SAM" id="SignalP"/>
    </source>
</evidence>
<keyword evidence="3" id="KW-1185">Reference proteome</keyword>
<dbReference type="GeneID" id="128200603"/>